<dbReference type="RefSeq" id="WP_132418802.1">
    <property type="nucleotide sequence ID" value="NZ_SKFG01000014.1"/>
</dbReference>
<dbReference type="Proteomes" id="UP000295418">
    <property type="component" value="Unassembled WGS sequence"/>
</dbReference>
<name>A0A4R4E8G4_9BACL</name>
<organism evidence="1 2">
    <name type="scientific">Paenibacillus albiflavus</name>
    <dbReference type="NCBI Taxonomy" id="2545760"/>
    <lineage>
        <taxon>Bacteria</taxon>
        <taxon>Bacillati</taxon>
        <taxon>Bacillota</taxon>
        <taxon>Bacilli</taxon>
        <taxon>Bacillales</taxon>
        <taxon>Paenibacillaceae</taxon>
        <taxon>Paenibacillus</taxon>
    </lineage>
</organism>
<reference evidence="1 2" key="1">
    <citation type="submission" date="2019-03" db="EMBL/GenBank/DDBJ databases">
        <authorList>
            <person name="Kim M.K.M."/>
        </authorList>
    </citation>
    <scope>NUCLEOTIDE SEQUENCE [LARGE SCALE GENOMIC DNA]</scope>
    <source>
        <strain evidence="1 2">18JY21-1</strain>
    </source>
</reference>
<proteinExistence type="predicted"/>
<dbReference type="AlphaFoldDB" id="A0A4R4E8G4"/>
<gene>
    <name evidence="1" type="ORF">E0485_14615</name>
</gene>
<evidence type="ECO:0000313" key="1">
    <source>
        <dbReference type="EMBL" id="TCZ76076.1"/>
    </source>
</evidence>
<evidence type="ECO:0000313" key="2">
    <source>
        <dbReference type="Proteomes" id="UP000295418"/>
    </source>
</evidence>
<dbReference type="EMBL" id="SKFG01000014">
    <property type="protein sequence ID" value="TCZ76076.1"/>
    <property type="molecule type" value="Genomic_DNA"/>
</dbReference>
<protein>
    <submittedName>
        <fullName evidence="1">Uncharacterized protein</fullName>
    </submittedName>
</protein>
<sequence>MKKQPYMTGLKVSQLTEEELAKYRELEPPKKEIDFETLAPRRVRGTAVATHKTPFGKWAKK</sequence>
<keyword evidence="2" id="KW-1185">Reference proteome</keyword>
<comment type="caution">
    <text evidence="1">The sequence shown here is derived from an EMBL/GenBank/DDBJ whole genome shotgun (WGS) entry which is preliminary data.</text>
</comment>
<accession>A0A4R4E8G4</accession>